<dbReference type="Proteomes" id="UP001222275">
    <property type="component" value="Chromosome"/>
</dbReference>
<sequence>MKVGIKKLQENEWLVHIGCGAVKMDQFSVALLNITLEHMLALDEGCEHSTLDSYVKLGLRMKVLTPIHMQKLLRVLDTKDLLIMMLLAQDKELNATVMANIGGILSKQIARDLAAAIIPAEEVAKEAIRRIVEKTFELEALGQIEFTSEKTRYI</sequence>
<protein>
    <recommendedName>
        <fullName evidence="3">Flagellar motor switch protein FliG C-terminal domain-containing protein</fullName>
    </recommendedName>
</protein>
<evidence type="ECO:0000313" key="2">
    <source>
        <dbReference type="Proteomes" id="UP001222275"/>
    </source>
</evidence>
<accession>A0ABY8C8K8</accession>
<reference evidence="1 2" key="1">
    <citation type="submission" date="2022-06" db="EMBL/GenBank/DDBJ databases">
        <title>Thiomicrohabdus sp. nov, an obligately chemolithoautotrophic, sulfur-oxidizing bacterium isolated from beach of Guanyin Mountain. Amoy.</title>
        <authorList>
            <person name="Zhu H."/>
        </authorList>
    </citation>
    <scope>NUCLEOTIDE SEQUENCE [LARGE SCALE GENOMIC DNA]</scope>
    <source>
        <strain evidence="1 2">XGS-01</strain>
    </source>
</reference>
<evidence type="ECO:0000313" key="1">
    <source>
        <dbReference type="EMBL" id="WEJ62304.1"/>
    </source>
</evidence>
<keyword evidence="2" id="KW-1185">Reference proteome</keyword>
<proteinExistence type="predicted"/>
<organism evidence="1 2">
    <name type="scientific">Thiomicrorhabdus lithotrophica</name>
    <dbReference type="NCBI Taxonomy" id="2949997"/>
    <lineage>
        <taxon>Bacteria</taxon>
        <taxon>Pseudomonadati</taxon>
        <taxon>Pseudomonadota</taxon>
        <taxon>Gammaproteobacteria</taxon>
        <taxon>Thiotrichales</taxon>
        <taxon>Piscirickettsiaceae</taxon>
        <taxon>Thiomicrorhabdus</taxon>
    </lineage>
</organism>
<dbReference type="SUPFAM" id="SSF48029">
    <property type="entry name" value="FliG"/>
    <property type="match status" value="1"/>
</dbReference>
<dbReference type="RefSeq" id="WP_275594561.1">
    <property type="nucleotide sequence ID" value="NZ_CP102381.1"/>
</dbReference>
<gene>
    <name evidence="1" type="ORF">NR989_09825</name>
</gene>
<dbReference type="EMBL" id="CP102381">
    <property type="protein sequence ID" value="WEJ62304.1"/>
    <property type="molecule type" value="Genomic_DNA"/>
</dbReference>
<dbReference type="InterPro" id="IPR011002">
    <property type="entry name" value="FliG_a-hlx"/>
</dbReference>
<dbReference type="Gene3D" id="1.10.220.30">
    <property type="match status" value="1"/>
</dbReference>
<name>A0ABY8C8K8_9GAMM</name>
<evidence type="ECO:0008006" key="3">
    <source>
        <dbReference type="Google" id="ProtNLM"/>
    </source>
</evidence>